<dbReference type="InterPro" id="IPR036439">
    <property type="entry name" value="Dockerin_dom_sf"/>
</dbReference>
<organism evidence="2 3">
    <name type="scientific">Flavilitoribacter nigricans (strain ATCC 23147 / DSM 23189 / NBRC 102662 / NCIMB 1420 / SS-2)</name>
    <name type="common">Lewinella nigricans</name>
    <dbReference type="NCBI Taxonomy" id="1122177"/>
    <lineage>
        <taxon>Bacteria</taxon>
        <taxon>Pseudomonadati</taxon>
        <taxon>Bacteroidota</taxon>
        <taxon>Saprospiria</taxon>
        <taxon>Saprospirales</taxon>
        <taxon>Lewinellaceae</taxon>
        <taxon>Flavilitoribacter</taxon>
    </lineage>
</organism>
<dbReference type="NCBIfam" id="TIGR04183">
    <property type="entry name" value="Por_Secre_tail"/>
    <property type="match status" value="1"/>
</dbReference>
<protein>
    <recommendedName>
        <fullName evidence="4">Dockerin domain-containing protein</fullName>
    </recommendedName>
</protein>
<dbReference type="GO" id="GO:0004553">
    <property type="term" value="F:hydrolase activity, hydrolyzing O-glycosyl compounds"/>
    <property type="evidence" value="ECO:0007669"/>
    <property type="project" value="InterPro"/>
</dbReference>
<reference evidence="2 3" key="1">
    <citation type="submission" date="2017-10" db="EMBL/GenBank/DDBJ databases">
        <title>The draft genome sequence of Lewinella nigricans NBRC 102662.</title>
        <authorList>
            <person name="Wang K."/>
        </authorList>
    </citation>
    <scope>NUCLEOTIDE SEQUENCE [LARGE SCALE GENOMIC DNA]</scope>
    <source>
        <strain evidence="2 3">NBRC 102662</strain>
    </source>
</reference>
<keyword evidence="1" id="KW-0472">Membrane</keyword>
<evidence type="ECO:0000313" key="2">
    <source>
        <dbReference type="EMBL" id="PHN01110.1"/>
    </source>
</evidence>
<gene>
    <name evidence="2" type="ORF">CRP01_38895</name>
</gene>
<dbReference type="OrthoDB" id="9800887at2"/>
<dbReference type="CDD" id="cd14252">
    <property type="entry name" value="Dockerin_like"/>
    <property type="match status" value="1"/>
</dbReference>
<dbReference type="Pfam" id="PF00404">
    <property type="entry name" value="Dockerin_1"/>
    <property type="match status" value="1"/>
</dbReference>
<dbReference type="EMBL" id="PDUD01000063">
    <property type="protein sequence ID" value="PHN01110.1"/>
    <property type="molecule type" value="Genomic_DNA"/>
</dbReference>
<dbReference type="InterPro" id="IPR026444">
    <property type="entry name" value="Secre_tail"/>
</dbReference>
<dbReference type="RefSeq" id="WP_099155508.1">
    <property type="nucleotide sequence ID" value="NZ_PDUD01000063.1"/>
</dbReference>
<accession>A0A2D0MY51</accession>
<name>A0A2D0MY51_FLAN2</name>
<keyword evidence="3" id="KW-1185">Reference proteome</keyword>
<feature type="transmembrane region" description="Helical" evidence="1">
    <location>
        <begin position="21"/>
        <end position="41"/>
    </location>
</feature>
<comment type="caution">
    <text evidence="2">The sequence shown here is derived from an EMBL/GenBank/DDBJ whole genome shotgun (WGS) entry which is preliminary data.</text>
</comment>
<dbReference type="InterPro" id="IPR002105">
    <property type="entry name" value="Dockerin_1_rpt"/>
</dbReference>
<evidence type="ECO:0000256" key="1">
    <source>
        <dbReference type="SAM" id="Phobius"/>
    </source>
</evidence>
<dbReference type="Gene3D" id="1.10.1330.10">
    <property type="entry name" value="Dockerin domain"/>
    <property type="match status" value="1"/>
</dbReference>
<sequence length="1738" mass="188547">MNKHNEHTGRRLAGHTHIPRIASRSFLFFLIFIFGSTTFAARLAGQDPAPNLEALLNVSGVDFAPDPQACGQFNLILDLCVANTGYIPGEDGAYGAQLTALRAQLDLEAALGEALIDLDGPPQVITSMGYDLTKLGNPPTAERLPAIRPDYNGRTETELLNTDGTLYPGESFCVRLAVTIDPGQLSPEAAATISFQAGVAGVAESHGYYQQAGGPSMVNDLSSGTWSFDGSYDDPDDPTIFVDCWQQVQPLVVPGQVNISANILCGVCLEPEELITGSADQCGTDAFPLGGFYRISVPGVGEDLLEACVDGKSIVNGKFSYSIRTVNNACSTSWGEVYLEDNTLPGLACWKPHSAVDGKPLFCEDIDLLLLEGVHSYKVGEFGTVVEASEPLKTILDWTGYASAFDNCGELTIYVSDELLDGGDCEDRTIERTFWVEARINGETQSESCIQTLHFTVPHLADVSVPDDAELACTDDFALDANGHPHPEVTGYPEVTSGMGTYALASTFCNLGASYQDSEPVEACGGTYKIFRHWQILDWCAESGSQLSEYDQVIKVVDKQGPEVSCVEPDYDQDGQPDILTFSTGPYDCTAAFSAPLPLVSDACSNWEVLTEVLQDESVLATVSPGADRYISGLAVGCYNFRYTVTDECGNRTVVYCPFYVEDRVAPIAVCNDDLHISIGGAGTARVTAADIDEGSNDNCGTIRVEVRRRILDIEQYECLDNFDLDGNGIVLNDEVRLSAEFGDTDAFGVPGEYFYYTPWEAYVDFSCCDMNENVRIEMRVWDDANGNGWAGDSIESENCFDGEKYVATDNYNVCWLDVLIEDKVAPGCVPPLPVTTDCNALPFDFDPQNELQMASLFGAASGQDNCPGWQVEELEAQTDGLTDCGAGSFVRRFRVTDAKGISSDICEQRVEIRQVHDYWIKFPADAAADCGVPVVDTIMTSEGACDLLAISVQEDRFAASGDECYKIFRTYSVINWCEYDGQADPVVVSRDEDCDGRPGDESVFVIVRTQADPDPCSDPYAGTDASVYQHVWYDRDADPFNTVPAAGTKGEACDYTTNPAGFWKELSPLTENEEHDSDDYPARGTANCDIASTGYWQYTQVIKVYDTTDPVITYEIPDPFCSFSGNEDQGCPADVLIDFRVAENCTPEDLTIQVELDAFADGELDGDLSDQLSGQYPDYTLSGTFPLGDHRLLITVSDGCGNRSGQEILFSVVDCKAPGPICLNGLAVDLMPVIPEEDIDGDGVADNGAVTIWASDFIASPVSDCSGPVSYSINRSLTESPDPSQTSLTLVCGDAPTQLIQIWAYDAAGNADLCETYLMVQDNLVQCDGSQGAIAGTIRTETAVSVPGVAVHISGNTSAERQTDGTGHYRFGELAEGYDYSITPQLDTDPLNGVSTFDLILMSKHILGTQGLESPYQMIAADVNNSGSITSLDAIALRRLILNIDLEFGNNTSWRFVPTAYRFPLPGDPWQVPFPEVAHINDLQGDRGDQEFVGIKIGDLNGSVITDALAATSRGTGAALQLTVAASLLQPNQTERIPVRADDLAAYQGFQGTLQWTDERIEILGIEPGIMEREHFGLNRLPEGTLTFSWYGAELEEPDEPLFTLLVRARQEVQISEVLLLSSRLTRAEAYDREGTLRPLALEFVTSSVPTSVRLEQNFPNPFRGTSQIGFYLPEAAGIQLQIRDASGRLLKTMGGDFGPGHHRLSLDRNELGGSGVLYYTLTSGNFTATRKMIVLD</sequence>
<keyword evidence="1" id="KW-0812">Transmembrane</keyword>
<dbReference type="GO" id="GO:0000272">
    <property type="term" value="P:polysaccharide catabolic process"/>
    <property type="evidence" value="ECO:0007669"/>
    <property type="project" value="InterPro"/>
</dbReference>
<evidence type="ECO:0008006" key="4">
    <source>
        <dbReference type="Google" id="ProtNLM"/>
    </source>
</evidence>
<keyword evidence="1" id="KW-1133">Transmembrane helix</keyword>
<dbReference type="SUPFAM" id="SSF63446">
    <property type="entry name" value="Type I dockerin domain"/>
    <property type="match status" value="1"/>
</dbReference>
<proteinExistence type="predicted"/>
<evidence type="ECO:0000313" key="3">
    <source>
        <dbReference type="Proteomes" id="UP000223913"/>
    </source>
</evidence>
<dbReference type="Proteomes" id="UP000223913">
    <property type="component" value="Unassembled WGS sequence"/>
</dbReference>